<protein>
    <submittedName>
        <fullName evidence="2">Secreted protein</fullName>
    </submittedName>
</protein>
<dbReference type="AlphaFoldDB" id="A0A1I7WJB8"/>
<dbReference type="WBParaSite" id="Hba_05064">
    <property type="protein sequence ID" value="Hba_05064"/>
    <property type="gene ID" value="Hba_05064"/>
</dbReference>
<keyword evidence="1" id="KW-1185">Reference proteome</keyword>
<proteinExistence type="predicted"/>
<evidence type="ECO:0000313" key="2">
    <source>
        <dbReference type="WBParaSite" id="Hba_05064"/>
    </source>
</evidence>
<name>A0A1I7WJB8_HETBA</name>
<organism evidence="1 2">
    <name type="scientific">Heterorhabditis bacteriophora</name>
    <name type="common">Entomopathogenic nematode worm</name>
    <dbReference type="NCBI Taxonomy" id="37862"/>
    <lineage>
        <taxon>Eukaryota</taxon>
        <taxon>Metazoa</taxon>
        <taxon>Ecdysozoa</taxon>
        <taxon>Nematoda</taxon>
        <taxon>Chromadorea</taxon>
        <taxon>Rhabditida</taxon>
        <taxon>Rhabditina</taxon>
        <taxon>Rhabditomorpha</taxon>
        <taxon>Strongyloidea</taxon>
        <taxon>Heterorhabditidae</taxon>
        <taxon>Heterorhabditis</taxon>
    </lineage>
</organism>
<sequence>MSWVIFSRDSYNLLMTILAQVSPFCVCSLRLGAPSLGIPKGFSSYAEDSSDFWIADVTQLSWLFQYLNCVAIFR</sequence>
<evidence type="ECO:0000313" key="1">
    <source>
        <dbReference type="Proteomes" id="UP000095283"/>
    </source>
</evidence>
<dbReference type="Proteomes" id="UP000095283">
    <property type="component" value="Unplaced"/>
</dbReference>
<accession>A0A1I7WJB8</accession>
<reference evidence="2" key="1">
    <citation type="submission" date="2016-11" db="UniProtKB">
        <authorList>
            <consortium name="WormBaseParasite"/>
        </authorList>
    </citation>
    <scope>IDENTIFICATION</scope>
</reference>